<sequence>MLRRGLVRRLANHCSRLVSYTT</sequence>
<dbReference type="EMBL" id="GBRH01267953">
    <property type="protein sequence ID" value="JAD29942.1"/>
    <property type="molecule type" value="Transcribed_RNA"/>
</dbReference>
<protein>
    <submittedName>
        <fullName evidence="1">Uncharacterized protein</fullName>
    </submittedName>
</protein>
<organism evidence="1">
    <name type="scientific">Arundo donax</name>
    <name type="common">Giant reed</name>
    <name type="synonym">Donax arundinaceus</name>
    <dbReference type="NCBI Taxonomy" id="35708"/>
    <lineage>
        <taxon>Eukaryota</taxon>
        <taxon>Viridiplantae</taxon>
        <taxon>Streptophyta</taxon>
        <taxon>Embryophyta</taxon>
        <taxon>Tracheophyta</taxon>
        <taxon>Spermatophyta</taxon>
        <taxon>Magnoliopsida</taxon>
        <taxon>Liliopsida</taxon>
        <taxon>Poales</taxon>
        <taxon>Poaceae</taxon>
        <taxon>PACMAD clade</taxon>
        <taxon>Arundinoideae</taxon>
        <taxon>Arundineae</taxon>
        <taxon>Arundo</taxon>
    </lineage>
</organism>
<dbReference type="AlphaFoldDB" id="A0A0A8Z524"/>
<reference evidence="1" key="2">
    <citation type="journal article" date="2015" name="Data Brief">
        <title>Shoot transcriptome of the giant reed, Arundo donax.</title>
        <authorList>
            <person name="Barrero R.A."/>
            <person name="Guerrero F.D."/>
            <person name="Moolhuijzen P."/>
            <person name="Goolsby J.A."/>
            <person name="Tidwell J."/>
            <person name="Bellgard S.E."/>
            <person name="Bellgard M.I."/>
        </authorList>
    </citation>
    <scope>NUCLEOTIDE SEQUENCE</scope>
    <source>
        <tissue evidence="1">Shoot tissue taken approximately 20 cm above the soil surface</tissue>
    </source>
</reference>
<accession>A0A0A8Z524</accession>
<evidence type="ECO:0000313" key="1">
    <source>
        <dbReference type="EMBL" id="JAD29942.1"/>
    </source>
</evidence>
<name>A0A0A8Z524_ARUDO</name>
<proteinExistence type="predicted"/>
<reference evidence="1" key="1">
    <citation type="submission" date="2014-09" db="EMBL/GenBank/DDBJ databases">
        <authorList>
            <person name="Magalhaes I.L.F."/>
            <person name="Oliveira U."/>
            <person name="Santos F.R."/>
            <person name="Vidigal T.H.D.A."/>
            <person name="Brescovit A.D."/>
            <person name="Santos A.J."/>
        </authorList>
    </citation>
    <scope>NUCLEOTIDE SEQUENCE</scope>
    <source>
        <tissue evidence="1">Shoot tissue taken approximately 20 cm above the soil surface</tissue>
    </source>
</reference>